<feature type="compositionally biased region" description="Basic and acidic residues" evidence="1">
    <location>
        <begin position="213"/>
        <end position="232"/>
    </location>
</feature>
<organism evidence="2 3">
    <name type="scientific">Dendrothele bispora (strain CBS 962.96)</name>
    <dbReference type="NCBI Taxonomy" id="1314807"/>
    <lineage>
        <taxon>Eukaryota</taxon>
        <taxon>Fungi</taxon>
        <taxon>Dikarya</taxon>
        <taxon>Basidiomycota</taxon>
        <taxon>Agaricomycotina</taxon>
        <taxon>Agaricomycetes</taxon>
        <taxon>Agaricomycetidae</taxon>
        <taxon>Agaricales</taxon>
        <taxon>Agaricales incertae sedis</taxon>
        <taxon>Dendrothele</taxon>
    </lineage>
</organism>
<protein>
    <submittedName>
        <fullName evidence="2">Uncharacterized protein</fullName>
    </submittedName>
</protein>
<proteinExistence type="predicted"/>
<keyword evidence="3" id="KW-1185">Reference proteome</keyword>
<feature type="region of interest" description="Disordered" evidence="1">
    <location>
        <begin position="202"/>
        <end position="238"/>
    </location>
</feature>
<name>A0A4S8MNG4_DENBC</name>
<evidence type="ECO:0000313" key="2">
    <source>
        <dbReference type="EMBL" id="THV04445.1"/>
    </source>
</evidence>
<dbReference type="Proteomes" id="UP000297245">
    <property type="component" value="Unassembled WGS sequence"/>
</dbReference>
<accession>A0A4S8MNG4</accession>
<reference evidence="2 3" key="1">
    <citation type="journal article" date="2019" name="Nat. Ecol. Evol.">
        <title>Megaphylogeny resolves global patterns of mushroom evolution.</title>
        <authorList>
            <person name="Varga T."/>
            <person name="Krizsan K."/>
            <person name="Foldi C."/>
            <person name="Dima B."/>
            <person name="Sanchez-Garcia M."/>
            <person name="Sanchez-Ramirez S."/>
            <person name="Szollosi G.J."/>
            <person name="Szarkandi J.G."/>
            <person name="Papp V."/>
            <person name="Albert L."/>
            <person name="Andreopoulos W."/>
            <person name="Angelini C."/>
            <person name="Antonin V."/>
            <person name="Barry K.W."/>
            <person name="Bougher N.L."/>
            <person name="Buchanan P."/>
            <person name="Buyck B."/>
            <person name="Bense V."/>
            <person name="Catcheside P."/>
            <person name="Chovatia M."/>
            <person name="Cooper J."/>
            <person name="Damon W."/>
            <person name="Desjardin D."/>
            <person name="Finy P."/>
            <person name="Geml J."/>
            <person name="Haridas S."/>
            <person name="Hughes K."/>
            <person name="Justo A."/>
            <person name="Karasinski D."/>
            <person name="Kautmanova I."/>
            <person name="Kiss B."/>
            <person name="Kocsube S."/>
            <person name="Kotiranta H."/>
            <person name="LaButti K.M."/>
            <person name="Lechner B.E."/>
            <person name="Liimatainen K."/>
            <person name="Lipzen A."/>
            <person name="Lukacs Z."/>
            <person name="Mihaltcheva S."/>
            <person name="Morgado L.N."/>
            <person name="Niskanen T."/>
            <person name="Noordeloos M.E."/>
            <person name="Ohm R.A."/>
            <person name="Ortiz-Santana B."/>
            <person name="Ovrebo C."/>
            <person name="Racz N."/>
            <person name="Riley R."/>
            <person name="Savchenko A."/>
            <person name="Shiryaev A."/>
            <person name="Soop K."/>
            <person name="Spirin V."/>
            <person name="Szebenyi C."/>
            <person name="Tomsovsky M."/>
            <person name="Tulloss R.E."/>
            <person name="Uehling J."/>
            <person name="Grigoriev I.V."/>
            <person name="Vagvolgyi C."/>
            <person name="Papp T."/>
            <person name="Martin F.M."/>
            <person name="Miettinen O."/>
            <person name="Hibbett D.S."/>
            <person name="Nagy L.G."/>
        </authorList>
    </citation>
    <scope>NUCLEOTIDE SEQUENCE [LARGE SCALE GENOMIC DNA]</scope>
    <source>
        <strain evidence="2 3">CBS 962.96</strain>
    </source>
</reference>
<dbReference type="AlphaFoldDB" id="A0A4S8MNG4"/>
<evidence type="ECO:0000313" key="3">
    <source>
        <dbReference type="Proteomes" id="UP000297245"/>
    </source>
</evidence>
<evidence type="ECO:0000256" key="1">
    <source>
        <dbReference type="SAM" id="MobiDB-lite"/>
    </source>
</evidence>
<sequence length="238" mass="26638">MCGNFVTFYWASRSAYPGVSEEILERVSQAKTTRIASLLWPIPENLAPLLQGEELRYQGHGMSAYKDKPWKTANKSKLAGTECDCVELPIDVVTPPRSLPPAILVSPLSQIASQFSLRPIPEVLAPSLEQGVERKRMGHRINLREDELNILTTEHNRAKISGRSVTNPSTGLSVPLSMLAPPPLPPDFEEPAPFLEWGEEPRRRMSNQGFGSKTREEVEIVGEREEGRRKCADNYSQF</sequence>
<gene>
    <name evidence="2" type="ORF">K435DRAFT_791006</name>
</gene>
<dbReference type="EMBL" id="ML179056">
    <property type="protein sequence ID" value="THV04445.1"/>
    <property type="molecule type" value="Genomic_DNA"/>
</dbReference>